<keyword evidence="1" id="KW-0732">Signal</keyword>
<comment type="caution">
    <text evidence="3">The sequence shown here is derived from an EMBL/GenBank/DDBJ whole genome shotgun (WGS) entry which is preliminary data.</text>
</comment>
<dbReference type="InterPro" id="IPR008969">
    <property type="entry name" value="CarboxyPept-like_regulatory"/>
</dbReference>
<dbReference type="Pfam" id="PF14905">
    <property type="entry name" value="OMP_b-brl_3"/>
    <property type="match status" value="1"/>
</dbReference>
<keyword evidence="4" id="KW-1185">Reference proteome</keyword>
<accession>A0ABW5L2F3</accession>
<evidence type="ECO:0000313" key="3">
    <source>
        <dbReference type="EMBL" id="MFD2554067.1"/>
    </source>
</evidence>
<dbReference type="RefSeq" id="WP_210356120.1">
    <property type="nucleotide sequence ID" value="NZ_JAEQMU010000006.1"/>
</dbReference>
<dbReference type="Pfam" id="PF13620">
    <property type="entry name" value="CarboxypepD_reg"/>
    <property type="match status" value="1"/>
</dbReference>
<feature type="chain" id="PRO_5046244234" evidence="1">
    <location>
        <begin position="22"/>
        <end position="940"/>
    </location>
</feature>
<dbReference type="EMBL" id="JBHULD010000008">
    <property type="protein sequence ID" value="MFD2554067.1"/>
    <property type="molecule type" value="Genomic_DNA"/>
</dbReference>
<name>A0ABW5L2F3_9SPHI</name>
<reference evidence="4" key="1">
    <citation type="journal article" date="2019" name="Int. J. Syst. Evol. Microbiol.">
        <title>The Global Catalogue of Microorganisms (GCM) 10K type strain sequencing project: providing services to taxonomists for standard genome sequencing and annotation.</title>
        <authorList>
            <consortium name="The Broad Institute Genomics Platform"/>
            <consortium name="The Broad Institute Genome Sequencing Center for Infectious Disease"/>
            <person name="Wu L."/>
            <person name="Ma J."/>
        </authorList>
    </citation>
    <scope>NUCLEOTIDE SEQUENCE [LARGE SCALE GENOMIC DNA]</scope>
    <source>
        <strain evidence="4">KCTC 52298</strain>
    </source>
</reference>
<gene>
    <name evidence="3" type="ORF">ACFSQW_06690</name>
</gene>
<feature type="domain" description="Outer membrane protein beta-barrel" evidence="2">
    <location>
        <begin position="442"/>
        <end position="916"/>
    </location>
</feature>
<dbReference type="SUPFAM" id="SSF56935">
    <property type="entry name" value="Porins"/>
    <property type="match status" value="1"/>
</dbReference>
<feature type="signal peptide" evidence="1">
    <location>
        <begin position="1"/>
        <end position="21"/>
    </location>
</feature>
<protein>
    <submittedName>
        <fullName evidence="3">Outer membrane beta-barrel protein</fullName>
    </submittedName>
</protein>
<evidence type="ECO:0000256" key="1">
    <source>
        <dbReference type="SAM" id="SignalP"/>
    </source>
</evidence>
<dbReference type="Proteomes" id="UP001597440">
    <property type="component" value="Unassembled WGS sequence"/>
</dbReference>
<sequence>MDFLKTWGVALALFVSFSVQAQSNKIVQGFLRDSLSRPIAGASVHYIAGTDTLKTSSSVGGIYTFNNLKDQSFKIKVSSLGFEPFEKNYTFTPVEDNRMLVPNIILLGIPNMLEEVVINGVVTVQVKGDTVEYSTKDLKLREGSVAEDALKKLQGVEVDKDGNVTAQGEQVTRVRINGKDFFGGDVKTATQNLPANIIEKMQIVDDFGDMANLTGNKSGESTKVLNIQIDPKYNEGYVTTLRVGAGTEERYQTTGMFMGFKDKSQVSVLGNLNNMNANLFDFNSMGGGARGRQGGGGGRGPGGMFGGSEGITNTGSIGVNIRHDFSDKLKAYGSYSFGRDDNNTLSNSFTEFLGDQKGLTRELEDDKNSIRADHRFEGNLEWNISDKDYIKITPQLGFSDNTTRSVNTATYLKNLLKDNIQVTDLNSGSNAPRYNFSGLYNRKLNDKGRNLFFNLNYDNAVTENEFNEILNQKIYDPANQNESIKDVYVQTLRDAQNKSWNAGASVSYTEPLSEKSKLEVTYDFNNNDYDNKDKQNAYDINNQLITDPELSGVKNYVYNYDYAFTTHRVGASFMYDNDKIKYSIGAAVQPSLLKGNASSADASATIDRSNFNIMPIARFEYKFSKQSNITINYSGKSVEPTLSQILPFEVSTNRTNLTLGNSDLDPEFNHSLRMRFRSGDFQKGKTFFAMLRGEYTQDKIVTMSRRYAKEGDGIFQETGYQNESDPVYSLSTFYHWGRSLKEKTYNIMYGGGVNYNHGISYLNQNETGGTFDKVVTNNTVISQMLFFRYNPSENLEINPGVRYSYNMTRTSLAKLESPNTSKVAPSIIGSVNITPTTIFGADVSKEFNRGYASNVNPFIINTYVEQKLLKGQRGTIRLQAFDLLNEQVNINRTVAQELTDSRTNRLARYFMLTFTFKLQKFSGVNPMEDNSPWRSMRPRM</sequence>
<dbReference type="SUPFAM" id="SSF49464">
    <property type="entry name" value="Carboxypeptidase regulatory domain-like"/>
    <property type="match status" value="1"/>
</dbReference>
<evidence type="ECO:0000313" key="4">
    <source>
        <dbReference type="Proteomes" id="UP001597440"/>
    </source>
</evidence>
<dbReference type="InterPro" id="IPR041700">
    <property type="entry name" value="OMP_b-brl_3"/>
</dbReference>
<organism evidence="3 4">
    <name type="scientific">Sphingobacterium tabacisoli</name>
    <dbReference type="NCBI Taxonomy" id="2044855"/>
    <lineage>
        <taxon>Bacteria</taxon>
        <taxon>Pseudomonadati</taxon>
        <taxon>Bacteroidota</taxon>
        <taxon>Sphingobacteriia</taxon>
        <taxon>Sphingobacteriales</taxon>
        <taxon>Sphingobacteriaceae</taxon>
        <taxon>Sphingobacterium</taxon>
    </lineage>
</organism>
<evidence type="ECO:0000259" key="2">
    <source>
        <dbReference type="Pfam" id="PF14905"/>
    </source>
</evidence>
<proteinExistence type="predicted"/>